<feature type="signal peptide" evidence="1">
    <location>
        <begin position="1"/>
        <end position="24"/>
    </location>
</feature>
<reference evidence="2 3" key="1">
    <citation type="submission" date="2017-03" db="EMBL/GenBank/DDBJ databases">
        <title>Lifting the veil on microbial sulfur biogeochemistry in mining wastewaters.</title>
        <authorList>
            <person name="Kantor R.S."/>
            <person name="Colenbrander Nelson T."/>
            <person name="Marshall S."/>
            <person name="Bennett D."/>
            <person name="Apte S."/>
            <person name="Camacho D."/>
            <person name="Thomas B.C."/>
            <person name="Warren L.A."/>
            <person name="Banfield J.F."/>
        </authorList>
    </citation>
    <scope>NUCLEOTIDE SEQUENCE [LARGE SCALE GENOMIC DNA]</scope>
    <source>
        <strain evidence="2">32-67-7</strain>
    </source>
</reference>
<proteinExistence type="predicted"/>
<evidence type="ECO:0000256" key="1">
    <source>
        <dbReference type="SAM" id="SignalP"/>
    </source>
</evidence>
<protein>
    <submittedName>
        <fullName evidence="2">Uncharacterized protein</fullName>
    </submittedName>
</protein>
<name>A0A258CQ31_CAUVI</name>
<comment type="caution">
    <text evidence="2">The sequence shown here is derived from an EMBL/GenBank/DDBJ whole genome shotgun (WGS) entry which is preliminary data.</text>
</comment>
<accession>A0A258CQ31</accession>
<feature type="chain" id="PRO_5012288107" evidence="1">
    <location>
        <begin position="25"/>
        <end position="81"/>
    </location>
</feature>
<sequence>MTLRTTMLAALAAGLTFAASAALAAKPAPCSHLQAQSPPSNPKDVFRTALRICDIPANCGMMSMMAGPASPAKPEATGPTR</sequence>
<dbReference type="Proteomes" id="UP000215616">
    <property type="component" value="Unassembled WGS sequence"/>
</dbReference>
<organism evidence="2 3">
    <name type="scientific">Caulobacter vibrioides</name>
    <name type="common">Caulobacter crescentus</name>
    <dbReference type="NCBI Taxonomy" id="155892"/>
    <lineage>
        <taxon>Bacteria</taxon>
        <taxon>Pseudomonadati</taxon>
        <taxon>Pseudomonadota</taxon>
        <taxon>Alphaproteobacteria</taxon>
        <taxon>Caulobacterales</taxon>
        <taxon>Caulobacteraceae</taxon>
        <taxon>Caulobacter</taxon>
    </lineage>
</organism>
<gene>
    <name evidence="2" type="ORF">B7Z12_20980</name>
</gene>
<evidence type="ECO:0000313" key="2">
    <source>
        <dbReference type="EMBL" id="OYW97804.1"/>
    </source>
</evidence>
<evidence type="ECO:0000313" key="3">
    <source>
        <dbReference type="Proteomes" id="UP000215616"/>
    </source>
</evidence>
<dbReference type="EMBL" id="NCDQ01000593">
    <property type="protein sequence ID" value="OYW97804.1"/>
    <property type="molecule type" value="Genomic_DNA"/>
</dbReference>
<keyword evidence="1" id="KW-0732">Signal</keyword>
<dbReference type="AlphaFoldDB" id="A0A258CQ31"/>